<dbReference type="InterPro" id="IPR025430">
    <property type="entry name" value="DUF4167"/>
</dbReference>
<feature type="domain" description="DUF4167" evidence="2">
    <location>
        <begin position="11"/>
        <end position="90"/>
    </location>
</feature>
<evidence type="ECO:0000313" key="5">
    <source>
        <dbReference type="Proteomes" id="UP000664702"/>
    </source>
</evidence>
<reference evidence="3" key="1">
    <citation type="submission" date="2021-03" db="EMBL/GenBank/DDBJ databases">
        <title>Whole Genome Sequence of Bradyrhizobium sp. Strain 144S4.</title>
        <authorList>
            <person name="Bromfield E.S.P."/>
            <person name="Cloutier S."/>
        </authorList>
    </citation>
    <scope>NUCLEOTIDE SEQUENCE [LARGE SCALE GENOMIC DNA]</scope>
    <source>
        <strain evidence="3">144S4</strain>
    </source>
</reference>
<evidence type="ECO:0000259" key="2">
    <source>
        <dbReference type="Pfam" id="PF13763"/>
    </source>
</evidence>
<feature type="compositionally biased region" description="Pro residues" evidence="1">
    <location>
        <begin position="182"/>
        <end position="194"/>
    </location>
</feature>
<name>A0A939RY29_9BRAD</name>
<protein>
    <submittedName>
        <fullName evidence="3">DUF4167 domain-containing protein</fullName>
    </submittedName>
</protein>
<feature type="compositionally biased region" description="Low complexity" evidence="1">
    <location>
        <begin position="1"/>
        <end position="28"/>
    </location>
</feature>
<feature type="compositionally biased region" description="Gly residues" evidence="1">
    <location>
        <begin position="225"/>
        <end position="237"/>
    </location>
</feature>
<dbReference type="KEGG" id="bban:J4G43_050465"/>
<evidence type="ECO:0000256" key="1">
    <source>
        <dbReference type="SAM" id="MobiDB-lite"/>
    </source>
</evidence>
<sequence length="268" mass="30213">MRNGQNKQRMRNRNNNNNNNNNNRRGQNPMTRVYESNGPDIKIRGTASHIAEKYLQLARDARSSGDPVAAENYYQHAEHYFRLIAAAQEQFRQNQQPRGDEPVSNSSDDSEDDGENFSNFGQEPGFVPQPPQQQQPFMRDRDGQRDHQRDHQPRDGQQPYQRDNQQPREHRERDHRAQPQYQPQPLPLPLPLNQPQPVVADTGSVDRLPSFITGAQPQVNSAANGGPGGVEGGGGGERFPRRRRRPHGPRPEREAAPAGSSDEVASGE</sequence>
<dbReference type="AlphaFoldDB" id="A0A939RY29"/>
<proteinExistence type="predicted"/>
<gene>
    <name evidence="3" type="ORF">J4G43_00835</name>
    <name evidence="4" type="ORF">J4G43_050465</name>
</gene>
<organism evidence="3">
    <name type="scientific">Bradyrhizobium barranii subsp. barranii</name>
    <dbReference type="NCBI Taxonomy" id="2823807"/>
    <lineage>
        <taxon>Bacteria</taxon>
        <taxon>Pseudomonadati</taxon>
        <taxon>Pseudomonadota</taxon>
        <taxon>Alphaproteobacteria</taxon>
        <taxon>Hyphomicrobiales</taxon>
        <taxon>Nitrobacteraceae</taxon>
        <taxon>Bradyrhizobium</taxon>
        <taxon>Bradyrhizobium barranii</taxon>
    </lineage>
</organism>
<dbReference type="Pfam" id="PF13763">
    <property type="entry name" value="DUF4167"/>
    <property type="match status" value="1"/>
</dbReference>
<accession>A0A939RY29</accession>
<dbReference type="RefSeq" id="WP_208083506.1">
    <property type="nucleotide sequence ID" value="NZ_CP086136.1"/>
</dbReference>
<dbReference type="Proteomes" id="UP000664702">
    <property type="component" value="Chromosome"/>
</dbReference>
<dbReference type="EMBL" id="CP086136">
    <property type="protein sequence ID" value="UEM12525.1"/>
    <property type="molecule type" value="Genomic_DNA"/>
</dbReference>
<evidence type="ECO:0000313" key="4">
    <source>
        <dbReference type="EMBL" id="UEM12525.1"/>
    </source>
</evidence>
<feature type="region of interest" description="Disordered" evidence="1">
    <location>
        <begin position="92"/>
        <end position="268"/>
    </location>
</feature>
<feature type="compositionally biased region" description="Basic and acidic residues" evidence="1">
    <location>
        <begin position="165"/>
        <end position="177"/>
    </location>
</feature>
<reference evidence="4 5" key="2">
    <citation type="journal article" date="2022" name="Int. J. Syst. Evol. Microbiol.">
        <title>Strains of Bradyrhizobium barranii sp. nov. associated with legumes native to Canada are symbionts of soybeans and belong to different subspecies (subsp. barranii subsp. nov. and subsp. apii subsp. nov.) and symbiovars (sv. glycinearum and sv. septentrionale).</title>
        <authorList>
            <person name="Bromfield E.S.P."/>
            <person name="Cloutier S."/>
            <person name="Wasai-Hara S."/>
            <person name="Minamisawa K."/>
        </authorList>
    </citation>
    <scope>NUCLEOTIDE SEQUENCE [LARGE SCALE GENOMIC DNA]</scope>
    <source>
        <strain evidence="4 5">144S4</strain>
    </source>
</reference>
<feature type="region of interest" description="Disordered" evidence="1">
    <location>
        <begin position="1"/>
        <end position="40"/>
    </location>
</feature>
<dbReference type="EMBL" id="JAGEMI010000001">
    <property type="protein sequence ID" value="MBO1859569.1"/>
    <property type="molecule type" value="Genomic_DNA"/>
</dbReference>
<evidence type="ECO:0000313" key="3">
    <source>
        <dbReference type="EMBL" id="MBO1859569.1"/>
    </source>
</evidence>
<feature type="compositionally biased region" description="Basic and acidic residues" evidence="1">
    <location>
        <begin position="138"/>
        <end position="154"/>
    </location>
</feature>